<feature type="repeat" description="PPR" evidence="3">
    <location>
        <begin position="789"/>
        <end position="823"/>
    </location>
</feature>
<dbReference type="EMBL" id="AP019299">
    <property type="protein sequence ID" value="BBG98811.1"/>
    <property type="molecule type" value="Genomic_DNA"/>
</dbReference>
<dbReference type="FunFam" id="1.25.40.10:FF:001214">
    <property type="entry name" value="Pentatricopeptide repeat-containing protein At2g20540"/>
    <property type="match status" value="1"/>
</dbReference>
<dbReference type="NCBIfam" id="TIGR00756">
    <property type="entry name" value="PPR"/>
    <property type="match status" value="4"/>
</dbReference>
<dbReference type="InterPro" id="IPR046960">
    <property type="entry name" value="PPR_At4g14850-like_plant"/>
</dbReference>
<dbReference type="InterPro" id="IPR011990">
    <property type="entry name" value="TPR-like_helical_dom_sf"/>
</dbReference>
<gene>
    <name evidence="5" type="ORF">Prudu_008305</name>
</gene>
<feature type="domain" description="CN hydrolase" evidence="4">
    <location>
        <begin position="306"/>
        <end position="554"/>
    </location>
</feature>
<proteinExistence type="inferred from homology"/>
<feature type="repeat" description="PPR" evidence="3">
    <location>
        <begin position="210"/>
        <end position="244"/>
    </location>
</feature>
<dbReference type="InterPro" id="IPR003010">
    <property type="entry name" value="C-N_Hydrolase"/>
</dbReference>
<feature type="repeat" description="PPR" evidence="3">
    <location>
        <begin position="952"/>
        <end position="986"/>
    </location>
</feature>
<reference evidence="5" key="1">
    <citation type="journal article" date="2019" name="Science">
        <title>Mutation of a bHLH transcription factor allowed almond domestication.</title>
        <authorList>
            <person name="Sanchez-Perez R."/>
            <person name="Pavan S."/>
            <person name="Mazzeo R."/>
            <person name="Moldovan C."/>
            <person name="Aiese Cigliano R."/>
            <person name="Del Cueto J."/>
            <person name="Ricciardi F."/>
            <person name="Lotti C."/>
            <person name="Ricciardi L."/>
            <person name="Dicenta F."/>
            <person name="Lopez-Marques R.L."/>
            <person name="Lindberg Moller B."/>
        </authorList>
    </citation>
    <scope>NUCLEOTIDE SEQUENCE</scope>
</reference>
<dbReference type="CDD" id="cd07572">
    <property type="entry name" value="nit"/>
    <property type="match status" value="1"/>
</dbReference>
<dbReference type="InterPro" id="IPR046848">
    <property type="entry name" value="E_motif"/>
</dbReference>
<dbReference type="PROSITE" id="PS51375">
    <property type="entry name" value="PPR"/>
    <property type="match status" value="7"/>
</dbReference>
<feature type="repeat" description="PPR" evidence="3">
    <location>
        <begin position="851"/>
        <end position="885"/>
    </location>
</feature>
<dbReference type="SUPFAM" id="SSF56317">
    <property type="entry name" value="Carbon-nitrogen hydrolase"/>
    <property type="match status" value="1"/>
</dbReference>
<dbReference type="Pfam" id="PF13041">
    <property type="entry name" value="PPR_2"/>
    <property type="match status" value="1"/>
</dbReference>
<dbReference type="InterPro" id="IPR002885">
    <property type="entry name" value="PPR_rpt"/>
</dbReference>
<dbReference type="GO" id="GO:0016811">
    <property type="term" value="F:hydrolase activity, acting on carbon-nitrogen (but not peptide) bonds, in linear amides"/>
    <property type="evidence" value="ECO:0007669"/>
    <property type="project" value="InterPro"/>
</dbReference>
<dbReference type="Pfam" id="PF20431">
    <property type="entry name" value="E_motif"/>
    <property type="match status" value="1"/>
</dbReference>
<keyword evidence="1" id="KW-0677">Repeat</keyword>
<sequence>MSLLLGTNQPFYNLITHYLYVSNTLNQLKQIHTLVLKSQLNPTTATISWFSCSSGSYNSLATTFAMPITCSTKYPSVGTSFFGPPSYIPMCFMIILVNPSLYMLKCTGLAYRHLGSPSLQFSMHVLVFRHFLKGTSPRKGCAVWFLGKQDSANCTSSYVCKMWACTGCKDIFDRMDDKDLVAWTAMVCGYSKMGLMGEARWLFDNMEQRNAVSWTTMVAGYANNGDMETAKELYERMVEKDSVASFIQIFQHSILSQHFFFYIKKQNLGLWNRRCWPETEKNRAVLTETSTRSFSLNSSPNLSSKFKIALCQLSVTSDKNQNLDRASRSIRFSVEQGAKLLVLPEMWNCPYSSDYFAKYAEDFDNRDASPTLSMLSEAACCHGITIIGGSLPEWDHGRLYNTCCIFGPDGKLKAKHRKIHLFDIDIPGEISFKESDTFTAGDQPTIVDTEVGRIGIGICHDIRFPELAALYRKRGVDIICYPGAFNMSTGELLWELVQRARAVDNQLFVATCSPSRNSTGSYTTWGHSTLVGPSGEIIVTSGHEETTVIAEIDYSNIQLQRKSLPLDDQKREDIYKFIDVSLLGTNQPFYNLITHYLYVSNTLNQLKQIHTLLLKSPTKPNHRYHILVQLLKRLLQLPGDNLRYAHYLFDQIPKCRNQFLWTSLIHSHVLHDHFGQSITLYAKMHWVGVSPSGFTFSSVLNACARVPALFEGKQVHARVVQYGFLGNKIVQTALLHMYAKCGLVLDARDIFDRMDDKDLVAWTAMVCGYSKMGLMGEARWLFDNMEQRNAVSWTTMVAGYANNGDMETAKELYERMVEKDSVAWVAMISGYGKCGNVLEAKIVFEEIQMADASCWAAMVACYAQNGYAKEAIEMYKEMREEKVTVNEVAMVGAISACTQLGDNEVAATLAKHVEEGCCERTLFVSNALIHMHSKCGDIEQAWREFNRMSIRDVISYSALIAALADHGKAEDAMNLFSEMQKEGIRPNQVTFVGLLNACSHVGLIEEGCQYFELMTQVFGIEPLKEHYACMVDLLGRAGQLEKAYNLIIYNIVAADAKIWGSLLGACKVHGNTKLSEIAAMHLFKIEPHDAGNYVLLANTYAEINKWDDAERVRKMMSERGMIKSPGCSWIEKLR</sequence>
<dbReference type="GO" id="GO:0003723">
    <property type="term" value="F:RNA binding"/>
    <property type="evidence" value="ECO:0007669"/>
    <property type="project" value="InterPro"/>
</dbReference>
<evidence type="ECO:0000259" key="4">
    <source>
        <dbReference type="PROSITE" id="PS50263"/>
    </source>
</evidence>
<dbReference type="InterPro" id="IPR045254">
    <property type="entry name" value="Nit1/2_C-N_Hydrolase"/>
</dbReference>
<evidence type="ECO:0000256" key="1">
    <source>
        <dbReference type="ARBA" id="ARBA00022737"/>
    </source>
</evidence>
<organism evidence="5">
    <name type="scientific">Prunus dulcis</name>
    <name type="common">Almond</name>
    <name type="synonym">Amygdalus dulcis</name>
    <dbReference type="NCBI Taxonomy" id="3755"/>
    <lineage>
        <taxon>Eukaryota</taxon>
        <taxon>Viridiplantae</taxon>
        <taxon>Streptophyta</taxon>
        <taxon>Embryophyta</taxon>
        <taxon>Tracheophyta</taxon>
        <taxon>Spermatophyta</taxon>
        <taxon>Magnoliopsida</taxon>
        <taxon>eudicotyledons</taxon>
        <taxon>Gunneridae</taxon>
        <taxon>Pentapetalae</taxon>
        <taxon>rosids</taxon>
        <taxon>fabids</taxon>
        <taxon>Rosales</taxon>
        <taxon>Rosaceae</taxon>
        <taxon>Amygdaloideae</taxon>
        <taxon>Amygdaleae</taxon>
        <taxon>Prunus</taxon>
    </lineage>
</organism>
<keyword evidence="5" id="KW-0808">Transferase</keyword>
<comment type="similarity">
    <text evidence="2">Belongs to the PPR family. PCMP-E subfamily.</text>
</comment>
<dbReference type="Pfam" id="PF01535">
    <property type="entry name" value="PPR"/>
    <property type="match status" value="7"/>
</dbReference>
<keyword evidence="5" id="KW-0449">Lipoprotein</keyword>
<dbReference type="PROSITE" id="PS50263">
    <property type="entry name" value="CN_HYDROLASE"/>
    <property type="match status" value="1"/>
</dbReference>
<evidence type="ECO:0000313" key="5">
    <source>
        <dbReference type="EMBL" id="BBG98811.1"/>
    </source>
</evidence>
<dbReference type="PANTHER" id="PTHR47926">
    <property type="entry name" value="PENTATRICOPEPTIDE REPEAT-CONTAINING PROTEIN"/>
    <property type="match status" value="1"/>
</dbReference>
<dbReference type="Pfam" id="PF00795">
    <property type="entry name" value="CN_hydrolase"/>
    <property type="match status" value="1"/>
</dbReference>
<evidence type="ECO:0000256" key="2">
    <source>
        <dbReference type="ARBA" id="ARBA00061659"/>
    </source>
</evidence>
<keyword evidence="5" id="KW-0012">Acyltransferase</keyword>
<evidence type="ECO:0000256" key="3">
    <source>
        <dbReference type="PROSITE-ProRule" id="PRU00708"/>
    </source>
</evidence>
<feature type="repeat" description="PPR" evidence="3">
    <location>
        <begin position="179"/>
        <end position="209"/>
    </location>
</feature>
<dbReference type="Gene3D" id="3.60.110.10">
    <property type="entry name" value="Carbon-nitrogen hydrolase"/>
    <property type="match status" value="1"/>
</dbReference>
<name>A0A4Y1R3Z3_PRUDU</name>
<feature type="repeat" description="PPR" evidence="3">
    <location>
        <begin position="758"/>
        <end position="788"/>
    </location>
</feature>
<dbReference type="Gene3D" id="1.25.40.10">
    <property type="entry name" value="Tetratricopeptide repeat domain"/>
    <property type="match status" value="4"/>
</dbReference>
<dbReference type="GO" id="GO:0016746">
    <property type="term" value="F:acyltransferase activity"/>
    <property type="evidence" value="ECO:0007669"/>
    <property type="project" value="UniProtKB-KW"/>
</dbReference>
<dbReference type="GO" id="GO:0009451">
    <property type="term" value="P:RNA modification"/>
    <property type="evidence" value="ECO:0007669"/>
    <property type="project" value="InterPro"/>
</dbReference>
<protein>
    <submittedName>
        <fullName evidence="5">Nitrilase/cyanide hydratase and apolipoprotein N-acyltransferase family protein</fullName>
    </submittedName>
</protein>
<dbReference type="InterPro" id="IPR036526">
    <property type="entry name" value="C-N_Hydrolase_sf"/>
</dbReference>
<dbReference type="FunFam" id="1.25.40.10:FF:000090">
    <property type="entry name" value="Pentatricopeptide repeat-containing protein, chloroplastic"/>
    <property type="match status" value="1"/>
</dbReference>
<accession>A0A4Y1R3Z3</accession>
<feature type="repeat" description="PPR" evidence="3">
    <location>
        <begin position="1089"/>
        <end position="1123"/>
    </location>
</feature>
<dbReference type="AlphaFoldDB" id="A0A4Y1R3Z3"/>